<proteinExistence type="predicted"/>
<evidence type="ECO:0000313" key="2">
    <source>
        <dbReference type="Proteomes" id="UP000526408"/>
    </source>
</evidence>
<dbReference type="AlphaFoldDB" id="A0A7X6GYG8"/>
<organism evidence="1 2">
    <name type="scientific">Roseicyclus persicicus</name>
    <dbReference type="NCBI Taxonomy" id="2650661"/>
    <lineage>
        <taxon>Bacteria</taxon>
        <taxon>Pseudomonadati</taxon>
        <taxon>Pseudomonadota</taxon>
        <taxon>Alphaproteobacteria</taxon>
        <taxon>Rhodobacterales</taxon>
        <taxon>Roseobacteraceae</taxon>
        <taxon>Roseicyclus</taxon>
    </lineage>
</organism>
<sequence length="91" mass="10433">MARGAEIAGLEVRDIELYQPPQVVDSFEVLASFTLRIWPFKMRGCELARAENGKIVPWLPEDVFLLKAKVRDVLTHEILARFRDAGHDLKE</sequence>
<dbReference type="Proteomes" id="UP000526408">
    <property type="component" value="Unassembled WGS sequence"/>
</dbReference>
<comment type="caution">
    <text evidence="1">The sequence shown here is derived from an EMBL/GenBank/DDBJ whole genome shotgun (WGS) entry which is preliminary data.</text>
</comment>
<name>A0A7X6GYG8_9RHOB</name>
<protein>
    <submittedName>
        <fullName evidence="1">Uncharacterized protein</fullName>
    </submittedName>
</protein>
<dbReference type="EMBL" id="JAAZQQ010000001">
    <property type="protein sequence ID" value="NKX43601.1"/>
    <property type="molecule type" value="Genomic_DNA"/>
</dbReference>
<evidence type="ECO:0000313" key="1">
    <source>
        <dbReference type="EMBL" id="NKX43601.1"/>
    </source>
</evidence>
<reference evidence="1 2" key="1">
    <citation type="submission" date="2020-04" db="EMBL/GenBank/DDBJ databases">
        <authorList>
            <person name="Yoon J."/>
        </authorList>
    </citation>
    <scope>NUCLEOTIDE SEQUENCE [LARGE SCALE GENOMIC DNA]</scope>
    <source>
        <strain evidence="1 2">KMU-115</strain>
    </source>
</reference>
<accession>A0A7X6GYG8</accession>
<gene>
    <name evidence="1" type="ORF">HCU73_03280</name>
</gene>
<dbReference type="RefSeq" id="WP_168621957.1">
    <property type="nucleotide sequence ID" value="NZ_JAAZQQ010000001.1"/>
</dbReference>
<keyword evidence="2" id="KW-1185">Reference proteome</keyword>